<dbReference type="EMBL" id="BMXA01000001">
    <property type="protein sequence ID" value="GHA00034.1"/>
    <property type="molecule type" value="Genomic_DNA"/>
</dbReference>
<dbReference type="SUPFAM" id="SSF143422">
    <property type="entry name" value="Transposase IS200-like"/>
    <property type="match status" value="1"/>
</dbReference>
<dbReference type="GO" id="GO:0006313">
    <property type="term" value="P:DNA transposition"/>
    <property type="evidence" value="ECO:0007669"/>
    <property type="project" value="InterPro"/>
</dbReference>
<evidence type="ECO:0000313" key="2">
    <source>
        <dbReference type="EMBL" id="GHA00034.1"/>
    </source>
</evidence>
<dbReference type="RefSeq" id="WP_189398501.1">
    <property type="nucleotide sequence ID" value="NZ_BMXA01000001.1"/>
</dbReference>
<organism evidence="2 3">
    <name type="scientific">Arenicella chitinivorans</name>
    <dbReference type="NCBI Taxonomy" id="1329800"/>
    <lineage>
        <taxon>Bacteria</taxon>
        <taxon>Pseudomonadati</taxon>
        <taxon>Pseudomonadota</taxon>
        <taxon>Gammaproteobacteria</taxon>
        <taxon>Arenicellales</taxon>
        <taxon>Arenicellaceae</taxon>
        <taxon>Arenicella</taxon>
    </lineage>
</organism>
<dbReference type="PANTHER" id="PTHR34322">
    <property type="entry name" value="TRANSPOSASE, Y1_TNP DOMAIN-CONTAINING"/>
    <property type="match status" value="1"/>
</dbReference>
<name>A0A918RI40_9GAMM</name>
<feature type="domain" description="Transposase IS200-like" evidence="1">
    <location>
        <begin position="12"/>
        <end position="187"/>
    </location>
</feature>
<dbReference type="SMART" id="SM01321">
    <property type="entry name" value="Y1_Tnp"/>
    <property type="match status" value="1"/>
</dbReference>
<dbReference type="InterPro" id="IPR002686">
    <property type="entry name" value="Transposase_17"/>
</dbReference>
<dbReference type="PANTHER" id="PTHR34322:SF2">
    <property type="entry name" value="TRANSPOSASE IS200-LIKE DOMAIN-CONTAINING PROTEIN"/>
    <property type="match status" value="1"/>
</dbReference>
<dbReference type="GO" id="GO:0004803">
    <property type="term" value="F:transposase activity"/>
    <property type="evidence" value="ECO:0007669"/>
    <property type="project" value="InterPro"/>
</dbReference>
<gene>
    <name evidence="2" type="ORF">GCM10008090_05870</name>
</gene>
<dbReference type="Gene3D" id="3.30.70.1290">
    <property type="entry name" value="Transposase IS200-like"/>
    <property type="match status" value="1"/>
</dbReference>
<dbReference type="InterPro" id="IPR036515">
    <property type="entry name" value="Transposase_17_sf"/>
</dbReference>
<dbReference type="GO" id="GO:0003677">
    <property type="term" value="F:DNA binding"/>
    <property type="evidence" value="ECO:0007669"/>
    <property type="project" value="InterPro"/>
</dbReference>
<reference evidence="2" key="1">
    <citation type="journal article" date="2014" name="Int. J. Syst. Evol. Microbiol.">
        <title>Complete genome sequence of Corynebacterium casei LMG S-19264T (=DSM 44701T), isolated from a smear-ripened cheese.</title>
        <authorList>
            <consortium name="US DOE Joint Genome Institute (JGI-PGF)"/>
            <person name="Walter F."/>
            <person name="Albersmeier A."/>
            <person name="Kalinowski J."/>
            <person name="Ruckert C."/>
        </authorList>
    </citation>
    <scope>NUCLEOTIDE SEQUENCE</scope>
    <source>
        <strain evidence="2">KCTC 12711</strain>
    </source>
</reference>
<accession>A0A918RI40</accession>
<protein>
    <submittedName>
        <fullName evidence="2">Transposase</fullName>
    </submittedName>
</protein>
<comment type="caution">
    <text evidence="2">The sequence shown here is derived from an EMBL/GenBank/DDBJ whole genome shotgun (WGS) entry which is preliminary data.</text>
</comment>
<evidence type="ECO:0000259" key="1">
    <source>
        <dbReference type="SMART" id="SM01321"/>
    </source>
</evidence>
<proteinExistence type="predicted"/>
<sequence length="319" mass="37293">MALPRKQLVSLSDTPFYHCVSRCVRRAYLCGYDRVTAKSYEHRRDWLELKLRRTADIFAIKLCSYAVMSNHFHVVLHVRPDIANAWSEREVVERWSRLFCGTPFSQRFIAGEPLSEQQWAVLRRDIKCWRKRLMDISWFMRIVNESIARQANKEDKCTGRFWEGRFKSQALLDERALLSCMAYVDLNPIRAKMANSPEKSAHTAIKYRIEMLKQGISDCSGLEQFVGITEHGIGIPYRLKDYFALVDWTGRCIRPDKRGSIPDQLPSILQRLDLDMASWMILTTEFEKRFQSWVGSDHIDRRVCRGIPVEKPPCSLSRP</sequence>
<dbReference type="Proteomes" id="UP000614811">
    <property type="component" value="Unassembled WGS sequence"/>
</dbReference>
<keyword evidence="3" id="KW-1185">Reference proteome</keyword>
<dbReference type="AlphaFoldDB" id="A0A918RI40"/>
<evidence type="ECO:0000313" key="3">
    <source>
        <dbReference type="Proteomes" id="UP000614811"/>
    </source>
</evidence>
<reference evidence="2" key="2">
    <citation type="submission" date="2020-09" db="EMBL/GenBank/DDBJ databases">
        <authorList>
            <person name="Sun Q."/>
            <person name="Kim S."/>
        </authorList>
    </citation>
    <scope>NUCLEOTIDE SEQUENCE</scope>
    <source>
        <strain evidence="2">KCTC 12711</strain>
    </source>
</reference>